<dbReference type="RefSeq" id="WP_046713628.1">
    <property type="nucleotide sequence ID" value="NZ_BJXR01000059.1"/>
</dbReference>
<accession>A0A511TDC1</accession>
<proteinExistence type="predicted"/>
<dbReference type="AlphaFoldDB" id="A0A511TDC1"/>
<reference evidence="2 5" key="2">
    <citation type="submission" date="2019-07" db="EMBL/GenBank/DDBJ databases">
        <title>Whole genome shotgun sequence of Myxococcus fulvus NBRC 100333.</title>
        <authorList>
            <person name="Hosoyama A."/>
            <person name="Uohara A."/>
            <person name="Ohji S."/>
            <person name="Ichikawa N."/>
        </authorList>
    </citation>
    <scope>NUCLEOTIDE SEQUENCE [LARGE SCALE GENOMIC DNA]</scope>
    <source>
        <strain evidence="2 5">NBRC 100333</strain>
    </source>
</reference>
<evidence type="ECO:0000313" key="3">
    <source>
        <dbReference type="EMBL" id="SEU26889.1"/>
    </source>
</evidence>
<evidence type="ECO:0000313" key="5">
    <source>
        <dbReference type="Proteomes" id="UP000321514"/>
    </source>
</evidence>
<protein>
    <recommendedName>
        <fullName evidence="6">Lipoprotein</fullName>
    </recommendedName>
</protein>
<dbReference type="EMBL" id="BJXR01000059">
    <property type="protein sequence ID" value="GEN12181.1"/>
    <property type="molecule type" value="Genomic_DNA"/>
</dbReference>
<dbReference type="Proteomes" id="UP000183760">
    <property type="component" value="Unassembled WGS sequence"/>
</dbReference>
<organism evidence="2 5">
    <name type="scientific">Myxococcus fulvus</name>
    <dbReference type="NCBI Taxonomy" id="33"/>
    <lineage>
        <taxon>Bacteria</taxon>
        <taxon>Pseudomonadati</taxon>
        <taxon>Myxococcota</taxon>
        <taxon>Myxococcia</taxon>
        <taxon>Myxococcales</taxon>
        <taxon>Cystobacterineae</taxon>
        <taxon>Myxococcaceae</taxon>
        <taxon>Myxococcus</taxon>
    </lineage>
</organism>
<keyword evidence="1" id="KW-0732">Signal</keyword>
<feature type="chain" id="PRO_5023034902" description="Lipoprotein" evidence="1">
    <location>
        <begin position="30"/>
        <end position="221"/>
    </location>
</feature>
<gene>
    <name evidence="2" type="ORF">MFU01_72180</name>
    <name evidence="3" type="ORF">SAMN05443572_107340</name>
</gene>
<evidence type="ECO:0000313" key="4">
    <source>
        <dbReference type="Proteomes" id="UP000183760"/>
    </source>
</evidence>
<sequence length="221" mass="25076">MSSHGLNRFALPFLFILASALLFPSPGQGAETRYASRKPAPCGVNRELYLGTYKGRVFKEWQTPLTDAQLKDPLVRMANDALLKNNYTLTVRFHRDERGAYWADTHVQFDSLTPDTVGPSHKDTSDYVLDLERSPAKVEFIVTRRPAKSYPVRPQEPPRTVGIEKTTSRPKPLQHTLVFKETLALEALDCDSMGIPQRLLFTRTVGGYQPIVETRELFRVK</sequence>
<dbReference type="EMBL" id="FOIB01000007">
    <property type="protein sequence ID" value="SEU26889.1"/>
    <property type="molecule type" value="Genomic_DNA"/>
</dbReference>
<feature type="signal peptide" evidence="1">
    <location>
        <begin position="1"/>
        <end position="29"/>
    </location>
</feature>
<dbReference type="Proteomes" id="UP000321514">
    <property type="component" value="Unassembled WGS sequence"/>
</dbReference>
<dbReference type="STRING" id="1334629.MFUL124B02_21130"/>
<reference evidence="3 4" key="1">
    <citation type="submission" date="2016-10" db="EMBL/GenBank/DDBJ databases">
        <authorList>
            <person name="Varghese N."/>
            <person name="Submissions S."/>
        </authorList>
    </citation>
    <scope>NUCLEOTIDE SEQUENCE [LARGE SCALE GENOMIC DNA]</scope>
    <source>
        <strain evidence="3 4">DSM 16525</strain>
    </source>
</reference>
<comment type="caution">
    <text evidence="2">The sequence shown here is derived from an EMBL/GenBank/DDBJ whole genome shotgun (WGS) entry which is preliminary data.</text>
</comment>
<name>A0A511TDC1_MYXFU</name>
<evidence type="ECO:0008006" key="6">
    <source>
        <dbReference type="Google" id="ProtNLM"/>
    </source>
</evidence>
<evidence type="ECO:0000256" key="1">
    <source>
        <dbReference type="SAM" id="SignalP"/>
    </source>
</evidence>
<keyword evidence="4" id="KW-1185">Reference proteome</keyword>
<evidence type="ECO:0000313" key="2">
    <source>
        <dbReference type="EMBL" id="GEN12181.1"/>
    </source>
</evidence>
<dbReference type="OrthoDB" id="5381325at2"/>